<dbReference type="InterPro" id="IPR013268">
    <property type="entry name" value="UTP16"/>
</dbReference>
<feature type="region of interest" description="Disordered" evidence="1">
    <location>
        <begin position="369"/>
        <end position="414"/>
    </location>
</feature>
<accession>A0A381LDY1</accession>
<protein>
    <submittedName>
        <fullName evidence="2">Bgt-5454</fullName>
    </submittedName>
</protein>
<feature type="compositionally biased region" description="Basic residues" evidence="1">
    <location>
        <begin position="246"/>
        <end position="258"/>
    </location>
</feature>
<proteinExistence type="predicted"/>
<evidence type="ECO:0000313" key="2">
    <source>
        <dbReference type="EMBL" id="SUZ12058.1"/>
    </source>
</evidence>
<dbReference type="OrthoDB" id="5245631at2759"/>
<dbReference type="GO" id="GO:0006364">
    <property type="term" value="P:rRNA processing"/>
    <property type="evidence" value="ECO:0007669"/>
    <property type="project" value="InterPro"/>
</dbReference>
<evidence type="ECO:0000256" key="1">
    <source>
        <dbReference type="SAM" id="MobiDB-lite"/>
    </source>
</evidence>
<dbReference type="AlphaFoldDB" id="A0A381LDY1"/>
<dbReference type="GO" id="GO:0030515">
    <property type="term" value="F:snoRNA binding"/>
    <property type="evidence" value="ECO:0007669"/>
    <property type="project" value="InterPro"/>
</dbReference>
<feature type="compositionally biased region" description="Polar residues" evidence="1">
    <location>
        <begin position="86"/>
        <end position="100"/>
    </location>
</feature>
<dbReference type="Pfam" id="PF08297">
    <property type="entry name" value="U3_snoRNA_assoc"/>
    <property type="match status" value="1"/>
</dbReference>
<sequence>MSAISRLYNSAKSLLSYSSNQDLSVTKRRTGADSNMIQTRQNNVGFSEEMKKSFFEDSPKNKRQATTSSSKKRYTSIYHEEAEPIPSSSKRQKTSSNQQRSAEKMQTPKLYPTSNKSMKYSTPLGYKCKTPDKNSSSKGEDKNSETYQDISATEKSVDVHTDITPQKMTVAAQHKKFGSEEPLTSAGISTIKAEPTLIQDLSAGSESTDSDDDAPETFAALDSGNNLLNKLAEVAKAENEKNKAFLQKRREKKERKRQNLQELSDLIHDGVKSSPRNTTTVQGKNESKYETINDYEIRDKVQKEPRSLTERLPDLLPSEYLDDDDPPEPILSRPSKNIVSKKTTFKNLDIKQPKDIHVGNTTYRVIQKESKHLAPKVAPGARKTKENLLQKKGNRNQRSNRRYPSSGFVRPQAN</sequence>
<gene>
    <name evidence="2" type="ORF">BGT96224V2_LOCUS5278</name>
</gene>
<organism evidence="2">
    <name type="scientific">Blumeria graminis f. sp. tritici 96224</name>
    <dbReference type="NCBI Taxonomy" id="1268274"/>
    <lineage>
        <taxon>Eukaryota</taxon>
        <taxon>Fungi</taxon>
        <taxon>Dikarya</taxon>
        <taxon>Ascomycota</taxon>
        <taxon>Pezizomycotina</taxon>
        <taxon>Leotiomycetes</taxon>
        <taxon>Erysiphales</taxon>
        <taxon>Erysiphaceae</taxon>
        <taxon>Blumeria</taxon>
    </lineage>
</organism>
<dbReference type="EMBL" id="UIGY01000161">
    <property type="protein sequence ID" value="SUZ12058.1"/>
    <property type="molecule type" value="Genomic_DNA"/>
</dbReference>
<name>A0A381LDY1_BLUGR</name>
<reference evidence="2" key="1">
    <citation type="submission" date="2018-07" db="EMBL/GenBank/DDBJ databases">
        <authorList>
            <person name="Quirk P.G."/>
            <person name="Krulwich T.A."/>
        </authorList>
    </citation>
    <scope>NUCLEOTIDE SEQUENCE</scope>
    <source>
        <strain evidence="2">96224</strain>
    </source>
</reference>
<feature type="region of interest" description="Disordered" evidence="1">
    <location>
        <begin position="242"/>
        <end position="264"/>
    </location>
</feature>
<feature type="region of interest" description="Disordered" evidence="1">
    <location>
        <begin position="300"/>
        <end position="334"/>
    </location>
</feature>
<feature type="compositionally biased region" description="Polar residues" evidence="1">
    <location>
        <begin position="32"/>
        <end position="45"/>
    </location>
</feature>
<feature type="region of interest" description="Disordered" evidence="1">
    <location>
        <begin position="25"/>
        <end position="152"/>
    </location>
</feature>
<feature type="compositionally biased region" description="Basic and acidic residues" evidence="1">
    <location>
        <begin position="300"/>
        <end position="313"/>
    </location>
</feature>
<feature type="compositionally biased region" description="Basic and acidic residues" evidence="1">
    <location>
        <begin position="48"/>
        <end position="60"/>
    </location>
</feature>
<feature type="compositionally biased region" description="Basic residues" evidence="1">
    <location>
        <begin position="392"/>
        <end position="401"/>
    </location>
</feature>